<proteinExistence type="predicted"/>
<organism evidence="1 2">
    <name type="scientific">Pseudomonas syringae pv. pisi</name>
    <dbReference type="NCBI Taxonomy" id="59510"/>
    <lineage>
        <taxon>Bacteria</taxon>
        <taxon>Pseudomonadati</taxon>
        <taxon>Pseudomonadota</taxon>
        <taxon>Gammaproteobacteria</taxon>
        <taxon>Pseudomonadales</taxon>
        <taxon>Pseudomonadaceae</taxon>
        <taxon>Pseudomonas</taxon>
        <taxon>Pseudomonas syringae</taxon>
    </lineage>
</organism>
<sequence length="53" mass="5963">MLLGYADSVDVDLWGWGRLTFRPCRTPSQIEGKKPIVVGAVICFCSFTKSYLH</sequence>
<dbReference type="EMBL" id="RBPQ01000132">
    <property type="protein sequence ID" value="RMO27790.1"/>
    <property type="molecule type" value="Genomic_DNA"/>
</dbReference>
<dbReference type="Proteomes" id="UP000276886">
    <property type="component" value="Unassembled WGS sequence"/>
</dbReference>
<comment type="caution">
    <text evidence="1">The sequence shown here is derived from an EMBL/GenBank/DDBJ whole genome shotgun (WGS) entry which is preliminary data.</text>
</comment>
<evidence type="ECO:0000313" key="2">
    <source>
        <dbReference type="Proteomes" id="UP000276886"/>
    </source>
</evidence>
<protein>
    <submittedName>
        <fullName evidence="1">Uncharacterized protein</fullName>
    </submittedName>
</protein>
<accession>A0A3M3U3M7</accession>
<gene>
    <name evidence="1" type="ORF">ALQ44_200044</name>
</gene>
<reference evidence="1 2" key="1">
    <citation type="submission" date="2018-08" db="EMBL/GenBank/DDBJ databases">
        <title>Recombination of ecologically and evolutionarily significant loci maintains genetic cohesion in the Pseudomonas syringae species complex.</title>
        <authorList>
            <person name="Dillon M."/>
            <person name="Thakur S."/>
            <person name="Almeida R.N.D."/>
            <person name="Weir B.S."/>
            <person name="Guttman D.S."/>
        </authorList>
    </citation>
    <scope>NUCLEOTIDE SEQUENCE [LARGE SCALE GENOMIC DNA]</scope>
    <source>
        <strain evidence="1 2">ICMP 2788</strain>
    </source>
</reference>
<evidence type="ECO:0000313" key="1">
    <source>
        <dbReference type="EMBL" id="RMO27790.1"/>
    </source>
</evidence>
<name>A0A3M3U3M7_PSESJ</name>
<dbReference type="AlphaFoldDB" id="A0A3M3U3M7"/>